<dbReference type="InterPro" id="IPR001841">
    <property type="entry name" value="Znf_RING"/>
</dbReference>
<dbReference type="SMART" id="SM00184">
    <property type="entry name" value="RING"/>
    <property type="match status" value="2"/>
</dbReference>
<dbReference type="PROSITE" id="PS50089">
    <property type="entry name" value="ZF_RING_2"/>
    <property type="match status" value="2"/>
</dbReference>
<dbReference type="OrthoDB" id="6270329at2759"/>
<dbReference type="GO" id="GO:0008270">
    <property type="term" value="F:zinc ion binding"/>
    <property type="evidence" value="ECO:0007669"/>
    <property type="project" value="UniProtKB-KW"/>
</dbReference>
<dbReference type="PROSITE" id="PS50135">
    <property type="entry name" value="ZF_ZZ_2"/>
    <property type="match status" value="1"/>
</dbReference>
<evidence type="ECO:0000256" key="2">
    <source>
        <dbReference type="ARBA" id="ARBA00022771"/>
    </source>
</evidence>
<organism evidence="7 8">
    <name type="scientific">Mikania micrantha</name>
    <name type="common">bitter vine</name>
    <dbReference type="NCBI Taxonomy" id="192012"/>
    <lineage>
        <taxon>Eukaryota</taxon>
        <taxon>Viridiplantae</taxon>
        <taxon>Streptophyta</taxon>
        <taxon>Embryophyta</taxon>
        <taxon>Tracheophyta</taxon>
        <taxon>Spermatophyta</taxon>
        <taxon>Magnoliopsida</taxon>
        <taxon>eudicotyledons</taxon>
        <taxon>Gunneridae</taxon>
        <taxon>Pentapetalae</taxon>
        <taxon>asterids</taxon>
        <taxon>campanulids</taxon>
        <taxon>Asterales</taxon>
        <taxon>Asteraceae</taxon>
        <taxon>Asteroideae</taxon>
        <taxon>Heliantheae alliance</taxon>
        <taxon>Eupatorieae</taxon>
        <taxon>Mikania</taxon>
    </lineage>
</organism>
<reference evidence="7 8" key="1">
    <citation type="submission" date="2019-05" db="EMBL/GenBank/DDBJ databases">
        <title>Mikania micrantha, genome provides insights into the molecular mechanism of rapid growth.</title>
        <authorList>
            <person name="Liu B."/>
        </authorList>
    </citation>
    <scope>NUCLEOTIDE SEQUENCE [LARGE SCALE GENOMIC DNA]</scope>
    <source>
        <strain evidence="7">NLD-2019</strain>
        <tissue evidence="7">Leaf</tissue>
    </source>
</reference>
<evidence type="ECO:0000256" key="4">
    <source>
        <dbReference type="PROSITE-ProRule" id="PRU00228"/>
    </source>
</evidence>
<feature type="domain" description="RING-type" evidence="5">
    <location>
        <begin position="203"/>
        <end position="241"/>
    </location>
</feature>
<evidence type="ECO:0000259" key="6">
    <source>
        <dbReference type="PROSITE" id="PS50135"/>
    </source>
</evidence>
<evidence type="ECO:0000256" key="1">
    <source>
        <dbReference type="ARBA" id="ARBA00022723"/>
    </source>
</evidence>
<sequence>MGGPENGSAVAAAAGSGDDTDEELEEFSEEFKCCVCLELIYKPVVLACGHISCFWCVFRAMDIWQESHCPVCRHPFYHFPSICWLLHSALLKLYPKAYQIRESQVTKMEKDTETFSPQFENYLAVSPGSEQIASQCHTMVQGKDCLDRESLEPVPSANNISTGIPTNSSDQITKKVDVEGTCSAGSDHVDSCCKQISVNDLLCLICRELLYRPVVLNCGHVFCEACIVASNKDPCQCPVCQSMHPNGFPKVCLVLEGFLKQHVSEEYNARINKLRTCEIGNSSTAISALVPEGSKCSSVTMDEHLCSSGHKIHFGVGCDCCGMCPLIGNRYKCIDCLEKIGFDLCEDCHNSSSNLPGRFNQQHKPDHKFEVLEPEIVIIMPADFHQDHAFDHPENESDGSIAPDLSLDTLQDPEADPKLNFFMSLLATDILIYPSTELADAYSLDTVIASSLGKEIHDPWAFYLHSALLRQTFAHCGKFPTAASRRSLGRVSVPMWLIILSDQLLIIALVSYYLTGRIPLFAPLSNSEKPWN</sequence>
<dbReference type="GO" id="GO:0061630">
    <property type="term" value="F:ubiquitin protein ligase activity"/>
    <property type="evidence" value="ECO:0007669"/>
    <property type="project" value="TreeGrafter"/>
</dbReference>
<dbReference type="PANTHER" id="PTHR15898:SF13">
    <property type="entry name" value="BIFUNCTIONAL APOPTOSIS REGULATOR"/>
    <property type="match status" value="1"/>
</dbReference>
<dbReference type="SUPFAM" id="SSF57850">
    <property type="entry name" value="RING/U-box"/>
    <property type="match status" value="3"/>
</dbReference>
<dbReference type="GO" id="GO:0043161">
    <property type="term" value="P:proteasome-mediated ubiquitin-dependent protein catabolic process"/>
    <property type="evidence" value="ECO:0007669"/>
    <property type="project" value="TreeGrafter"/>
</dbReference>
<keyword evidence="8" id="KW-1185">Reference proteome</keyword>
<gene>
    <name evidence="7" type="ORF">E3N88_15050</name>
</gene>
<dbReference type="AlphaFoldDB" id="A0A5N6P373"/>
<dbReference type="EMBL" id="SZYD01000007">
    <property type="protein sequence ID" value="KAD5803690.1"/>
    <property type="molecule type" value="Genomic_DNA"/>
</dbReference>
<keyword evidence="3" id="KW-0862">Zinc</keyword>
<dbReference type="Pfam" id="PF13923">
    <property type="entry name" value="zf-C3HC4_2"/>
    <property type="match status" value="1"/>
</dbReference>
<name>A0A5N6P373_9ASTR</name>
<proteinExistence type="predicted"/>
<keyword evidence="2 4" id="KW-0863">Zinc-finger</keyword>
<dbReference type="Pfam" id="PF00569">
    <property type="entry name" value="ZZ"/>
    <property type="match status" value="1"/>
</dbReference>
<dbReference type="InterPro" id="IPR043145">
    <property type="entry name" value="Znf_ZZ_sf"/>
</dbReference>
<comment type="caution">
    <text evidence="7">The sequence shown here is derived from an EMBL/GenBank/DDBJ whole genome shotgun (WGS) entry which is preliminary data.</text>
</comment>
<dbReference type="Pfam" id="PF13920">
    <property type="entry name" value="zf-C3HC4_3"/>
    <property type="match status" value="1"/>
</dbReference>
<feature type="domain" description="ZZ-type" evidence="6">
    <location>
        <begin position="313"/>
        <end position="377"/>
    </location>
</feature>
<dbReference type="Proteomes" id="UP000326396">
    <property type="component" value="Linkage Group LG15"/>
</dbReference>
<dbReference type="PROSITE" id="PS00518">
    <property type="entry name" value="ZF_RING_1"/>
    <property type="match status" value="1"/>
</dbReference>
<evidence type="ECO:0000313" key="7">
    <source>
        <dbReference type="EMBL" id="KAD5803690.1"/>
    </source>
</evidence>
<dbReference type="InterPro" id="IPR017907">
    <property type="entry name" value="Znf_RING_CS"/>
</dbReference>
<evidence type="ECO:0008006" key="9">
    <source>
        <dbReference type="Google" id="ProtNLM"/>
    </source>
</evidence>
<keyword evidence="1" id="KW-0479">Metal-binding</keyword>
<evidence type="ECO:0000259" key="5">
    <source>
        <dbReference type="PROSITE" id="PS50089"/>
    </source>
</evidence>
<dbReference type="Gene3D" id="3.30.40.10">
    <property type="entry name" value="Zinc/RING finger domain, C3HC4 (zinc finger)"/>
    <property type="match status" value="2"/>
</dbReference>
<evidence type="ECO:0000313" key="8">
    <source>
        <dbReference type="Proteomes" id="UP000326396"/>
    </source>
</evidence>
<dbReference type="InterPro" id="IPR000433">
    <property type="entry name" value="Znf_ZZ"/>
</dbReference>
<evidence type="ECO:0000256" key="3">
    <source>
        <dbReference type="ARBA" id="ARBA00022833"/>
    </source>
</evidence>
<dbReference type="FunFam" id="3.30.60.90:FF:000014">
    <property type="entry name" value="E3 ubiquitin-protein ligase PRT1"/>
    <property type="match status" value="1"/>
</dbReference>
<protein>
    <recommendedName>
        <fullName evidence="9">RING-type domain-containing protein</fullName>
    </recommendedName>
</protein>
<dbReference type="FunFam" id="3.30.40.10:FF:000489">
    <property type="entry name" value="E3 ubiquitin-protein ligase PRT1"/>
    <property type="match status" value="1"/>
</dbReference>
<dbReference type="Gene3D" id="3.30.60.90">
    <property type="match status" value="1"/>
</dbReference>
<accession>A0A5N6P373</accession>
<dbReference type="PANTHER" id="PTHR15898">
    <property type="entry name" value="BIFUNCTIONAL APOPTOSIS REGULATOR"/>
    <property type="match status" value="1"/>
</dbReference>
<dbReference type="InterPro" id="IPR013083">
    <property type="entry name" value="Znf_RING/FYVE/PHD"/>
</dbReference>
<feature type="domain" description="RING-type" evidence="5">
    <location>
        <begin position="33"/>
        <end position="73"/>
    </location>
</feature>